<dbReference type="InterPro" id="IPR017853">
    <property type="entry name" value="GH"/>
</dbReference>
<feature type="compositionally biased region" description="Low complexity" evidence="1">
    <location>
        <begin position="85"/>
        <end position="119"/>
    </location>
</feature>
<feature type="region of interest" description="Disordered" evidence="1">
    <location>
        <begin position="75"/>
        <end position="119"/>
    </location>
</feature>
<organism evidence="2 3">
    <name type="scientific">Actinoplanes auranticolor</name>
    <dbReference type="NCBI Taxonomy" id="47988"/>
    <lineage>
        <taxon>Bacteria</taxon>
        <taxon>Bacillati</taxon>
        <taxon>Actinomycetota</taxon>
        <taxon>Actinomycetes</taxon>
        <taxon>Micromonosporales</taxon>
        <taxon>Micromonosporaceae</taxon>
        <taxon>Actinoplanes</taxon>
    </lineage>
</organism>
<comment type="caution">
    <text evidence="2">The sequence shown here is derived from an EMBL/GenBank/DDBJ whole genome shotgun (WGS) entry which is preliminary data.</text>
</comment>
<name>A0A919VHL8_9ACTN</name>
<sequence>MELVERDRALYGAWYEIFPRSEGATFDESTGRWTSGTFRTAARRLTAIAAMGFDVVYLTPIHPIGRINRKGANNTLRAATRSTRTWAPSTTSTLSSPRPAASAWRSPCSTGTTTSWPTT</sequence>
<evidence type="ECO:0008006" key="4">
    <source>
        <dbReference type="Google" id="ProtNLM"/>
    </source>
</evidence>
<evidence type="ECO:0000256" key="1">
    <source>
        <dbReference type="SAM" id="MobiDB-lite"/>
    </source>
</evidence>
<protein>
    <recommendedName>
        <fullName evidence="4">Glycosyl hydrolase family 13 catalytic domain-containing protein</fullName>
    </recommendedName>
</protein>
<dbReference type="Proteomes" id="UP000681340">
    <property type="component" value="Unassembled WGS sequence"/>
</dbReference>
<proteinExistence type="predicted"/>
<dbReference type="EMBL" id="BOQL01000018">
    <property type="protein sequence ID" value="GIM65865.1"/>
    <property type="molecule type" value="Genomic_DNA"/>
</dbReference>
<reference evidence="2" key="1">
    <citation type="submission" date="2021-03" db="EMBL/GenBank/DDBJ databases">
        <title>Whole genome shotgun sequence of Actinoplanes auranticolor NBRC 12245.</title>
        <authorList>
            <person name="Komaki H."/>
            <person name="Tamura T."/>
        </authorList>
    </citation>
    <scope>NUCLEOTIDE SEQUENCE</scope>
    <source>
        <strain evidence="2">NBRC 12245</strain>
    </source>
</reference>
<feature type="compositionally biased region" description="Polar residues" evidence="1">
    <location>
        <begin position="75"/>
        <end position="84"/>
    </location>
</feature>
<dbReference type="AlphaFoldDB" id="A0A919VHL8"/>
<dbReference type="SUPFAM" id="SSF51445">
    <property type="entry name" value="(Trans)glycosidases"/>
    <property type="match status" value="1"/>
</dbReference>
<dbReference type="Gene3D" id="3.20.20.80">
    <property type="entry name" value="Glycosidases"/>
    <property type="match status" value="1"/>
</dbReference>
<keyword evidence="3" id="KW-1185">Reference proteome</keyword>
<accession>A0A919VHL8</accession>
<gene>
    <name evidence="2" type="ORF">Aau02nite_20290</name>
</gene>
<evidence type="ECO:0000313" key="2">
    <source>
        <dbReference type="EMBL" id="GIM65865.1"/>
    </source>
</evidence>
<evidence type="ECO:0000313" key="3">
    <source>
        <dbReference type="Proteomes" id="UP000681340"/>
    </source>
</evidence>
<dbReference type="RefSeq" id="WP_212988082.1">
    <property type="nucleotide sequence ID" value="NZ_BAABEA010000009.1"/>
</dbReference>